<comment type="caution">
    <text evidence="2">The sequence shown here is derived from an EMBL/GenBank/DDBJ whole genome shotgun (WGS) entry which is preliminary data.</text>
</comment>
<accession>A0A644YSQ7</accession>
<evidence type="ECO:0000256" key="1">
    <source>
        <dbReference type="SAM" id="MobiDB-lite"/>
    </source>
</evidence>
<proteinExistence type="predicted"/>
<feature type="compositionally biased region" description="Basic and acidic residues" evidence="1">
    <location>
        <begin position="17"/>
        <end position="27"/>
    </location>
</feature>
<gene>
    <name evidence="2" type="ORF">SDC9_78168</name>
</gene>
<reference evidence="2" key="1">
    <citation type="submission" date="2019-08" db="EMBL/GenBank/DDBJ databases">
        <authorList>
            <person name="Kucharzyk K."/>
            <person name="Murdoch R.W."/>
            <person name="Higgins S."/>
            <person name="Loffler F."/>
        </authorList>
    </citation>
    <scope>NUCLEOTIDE SEQUENCE</scope>
</reference>
<name>A0A644YSQ7_9ZZZZ</name>
<sequence>MRGPGCGAVHVRPPRGRPTDCRPDFPTHRRTFYRSPGARQLTAPRQGAAAQPGTVRRTTAGGCSNRSRQPAHRGTAASEVVDDQLLHPHHVLVGVRAGHQRRHVGRDDLPADAELVLAPAALLGLRHLRQLRPVPVDLGLVGAGHRVRHGLVERELLGRTGVHRGDPGPAQLDVAVHHRTRHRRTGRLGVGDPLPGPGVGEHRQVVVEGLAGSVLRGVAEQQAGDDVGTPVALGVAEQQLPAEPVAVLDPAVARAERVLTDRHQDLAVGRQSLPQRVQLLAGPGVRAGDESGEERVRRGEGELRPGVDRGERRSGELEIEGQDLAGEVPLEVGQPLGGVADDGVDLRIGEDGDVELDGFLSSAVEPQVGDDLLHGHSSGLGRSGLLPTVRGSAVPRQGDFLWIVTWATPIRAGQLWR</sequence>
<dbReference type="AlphaFoldDB" id="A0A644YSQ7"/>
<feature type="region of interest" description="Disordered" evidence="1">
    <location>
        <begin position="282"/>
        <end position="313"/>
    </location>
</feature>
<dbReference type="EMBL" id="VSSQ01006124">
    <property type="protein sequence ID" value="MPM31612.1"/>
    <property type="molecule type" value="Genomic_DNA"/>
</dbReference>
<organism evidence="2">
    <name type="scientific">bioreactor metagenome</name>
    <dbReference type="NCBI Taxonomy" id="1076179"/>
    <lineage>
        <taxon>unclassified sequences</taxon>
        <taxon>metagenomes</taxon>
        <taxon>ecological metagenomes</taxon>
    </lineage>
</organism>
<feature type="region of interest" description="Disordered" evidence="1">
    <location>
        <begin position="179"/>
        <end position="199"/>
    </location>
</feature>
<evidence type="ECO:0000313" key="2">
    <source>
        <dbReference type="EMBL" id="MPM31612.1"/>
    </source>
</evidence>
<feature type="region of interest" description="Disordered" evidence="1">
    <location>
        <begin position="1"/>
        <end position="76"/>
    </location>
</feature>
<feature type="compositionally biased region" description="Basic and acidic residues" evidence="1">
    <location>
        <begin position="287"/>
        <end position="313"/>
    </location>
</feature>
<protein>
    <submittedName>
        <fullName evidence="2">Uncharacterized protein</fullName>
    </submittedName>
</protein>